<evidence type="ECO:0000256" key="9">
    <source>
        <dbReference type="SAM" id="Phobius"/>
    </source>
</evidence>
<keyword evidence="12" id="KW-1185">Reference proteome</keyword>
<proteinExistence type="predicted"/>
<evidence type="ECO:0000256" key="6">
    <source>
        <dbReference type="ARBA" id="ARBA00023012"/>
    </source>
</evidence>
<keyword evidence="3" id="KW-0597">Phosphoprotein</keyword>
<comment type="catalytic activity">
    <reaction evidence="1">
        <text>ATP + protein L-histidine = ADP + protein N-phospho-L-histidine.</text>
        <dbReference type="EC" id="2.7.13.3"/>
    </reaction>
</comment>
<dbReference type="EC" id="2.7.13.3" evidence="2"/>
<evidence type="ECO:0000256" key="4">
    <source>
        <dbReference type="ARBA" id="ARBA00022679"/>
    </source>
</evidence>
<dbReference type="InterPro" id="IPR003594">
    <property type="entry name" value="HATPase_dom"/>
</dbReference>
<dbReference type="EMBL" id="QUSX01000002">
    <property type="protein sequence ID" value="RRQ48565.1"/>
    <property type="molecule type" value="Genomic_DNA"/>
</dbReference>
<dbReference type="Pfam" id="PF02518">
    <property type="entry name" value="HATPase_c"/>
    <property type="match status" value="1"/>
</dbReference>
<dbReference type="AlphaFoldDB" id="A0A426RHS3"/>
<protein>
    <recommendedName>
        <fullName evidence="2">histidine kinase</fullName>
        <ecNumber evidence="2">2.7.13.3</ecNumber>
    </recommendedName>
</protein>
<evidence type="ECO:0000313" key="12">
    <source>
        <dbReference type="Proteomes" id="UP000286990"/>
    </source>
</evidence>
<dbReference type="CDD" id="cd00075">
    <property type="entry name" value="HATPase"/>
    <property type="match status" value="1"/>
</dbReference>
<dbReference type="InterPro" id="IPR011990">
    <property type="entry name" value="TPR-like_helical_dom_sf"/>
</dbReference>
<feature type="repeat" description="TPR" evidence="7">
    <location>
        <begin position="234"/>
        <end position="267"/>
    </location>
</feature>
<dbReference type="SMART" id="SM00028">
    <property type="entry name" value="TPR"/>
    <property type="match status" value="5"/>
</dbReference>
<reference evidence="12" key="1">
    <citation type="submission" date="2018-08" db="EMBL/GenBank/DDBJ databases">
        <authorList>
            <person name="Khan S.A."/>
            <person name="J S.E."/>
        </authorList>
    </citation>
    <scope>NUCLEOTIDE SEQUENCE [LARGE SCALE GENOMIC DNA]</scope>
    <source>
        <strain evidence="12">PoM-212</strain>
    </source>
</reference>
<dbReference type="SUPFAM" id="SSF55874">
    <property type="entry name" value="ATPase domain of HSP90 chaperone/DNA topoisomerase II/histidine kinase"/>
    <property type="match status" value="1"/>
</dbReference>
<dbReference type="InterPro" id="IPR050736">
    <property type="entry name" value="Sensor_HK_Regulatory"/>
</dbReference>
<dbReference type="InterPro" id="IPR005467">
    <property type="entry name" value="His_kinase_dom"/>
</dbReference>
<keyword evidence="7" id="KW-0802">TPR repeat</keyword>
<keyword evidence="8" id="KW-0175">Coiled coil</keyword>
<feature type="coiled-coil region" evidence="8">
    <location>
        <begin position="356"/>
        <end position="383"/>
    </location>
</feature>
<evidence type="ECO:0000313" key="11">
    <source>
        <dbReference type="EMBL" id="RRQ48565.1"/>
    </source>
</evidence>
<name>A0A426RHS3_9FLAO</name>
<comment type="caution">
    <text evidence="11">The sequence shown here is derived from an EMBL/GenBank/DDBJ whole genome shotgun (WGS) entry which is preliminary data.</text>
</comment>
<dbReference type="InterPro" id="IPR004358">
    <property type="entry name" value="Sig_transdc_His_kin-like_C"/>
</dbReference>
<dbReference type="OrthoDB" id="9810447at2"/>
<keyword evidence="4" id="KW-0808">Transferase</keyword>
<dbReference type="RefSeq" id="WP_125223283.1">
    <property type="nucleotide sequence ID" value="NZ_QUSX01000002.1"/>
</dbReference>
<dbReference type="InterPro" id="IPR036890">
    <property type="entry name" value="HATPase_C_sf"/>
</dbReference>
<dbReference type="PROSITE" id="PS50109">
    <property type="entry name" value="HIS_KIN"/>
    <property type="match status" value="1"/>
</dbReference>
<dbReference type="SUPFAM" id="SSF47384">
    <property type="entry name" value="Homodimeric domain of signal transducing histidine kinase"/>
    <property type="match status" value="1"/>
</dbReference>
<dbReference type="PRINTS" id="PR00344">
    <property type="entry name" value="BCTRLSENSOR"/>
</dbReference>
<dbReference type="InterPro" id="IPR003661">
    <property type="entry name" value="HisK_dim/P_dom"/>
</dbReference>
<reference evidence="12" key="2">
    <citation type="submission" date="2018-12" db="EMBL/GenBank/DDBJ databases">
        <title>Maribacter lutimaris sp. nov., isolated from marine sediment.</title>
        <authorList>
            <person name="Kim K.K."/>
        </authorList>
    </citation>
    <scope>NUCLEOTIDE SEQUENCE [LARGE SCALE GENOMIC DNA]</scope>
    <source>
        <strain evidence="12">PoM-212</strain>
    </source>
</reference>
<dbReference type="InterPro" id="IPR019734">
    <property type="entry name" value="TPR_rpt"/>
</dbReference>
<dbReference type="SUPFAM" id="SSF48452">
    <property type="entry name" value="TPR-like"/>
    <property type="match status" value="2"/>
</dbReference>
<feature type="domain" description="Histidine kinase" evidence="10">
    <location>
        <begin position="438"/>
        <end position="654"/>
    </location>
</feature>
<dbReference type="Proteomes" id="UP000286990">
    <property type="component" value="Unassembled WGS sequence"/>
</dbReference>
<evidence type="ECO:0000259" key="10">
    <source>
        <dbReference type="PROSITE" id="PS50109"/>
    </source>
</evidence>
<dbReference type="SMART" id="SM00387">
    <property type="entry name" value="HATPase_c"/>
    <property type="match status" value="1"/>
</dbReference>
<dbReference type="PANTHER" id="PTHR43711">
    <property type="entry name" value="TWO-COMPONENT HISTIDINE KINASE"/>
    <property type="match status" value="1"/>
</dbReference>
<evidence type="ECO:0000256" key="3">
    <source>
        <dbReference type="ARBA" id="ARBA00022553"/>
    </source>
</evidence>
<keyword evidence="6" id="KW-0902">Two-component regulatory system</keyword>
<evidence type="ECO:0000256" key="7">
    <source>
        <dbReference type="PROSITE-ProRule" id="PRU00339"/>
    </source>
</evidence>
<evidence type="ECO:0000256" key="1">
    <source>
        <dbReference type="ARBA" id="ARBA00000085"/>
    </source>
</evidence>
<evidence type="ECO:0000256" key="5">
    <source>
        <dbReference type="ARBA" id="ARBA00022777"/>
    </source>
</evidence>
<dbReference type="PROSITE" id="PS50005">
    <property type="entry name" value="TPR"/>
    <property type="match status" value="1"/>
</dbReference>
<dbReference type="Pfam" id="PF13424">
    <property type="entry name" value="TPR_12"/>
    <property type="match status" value="1"/>
</dbReference>
<sequence>MNNSKTILITLLFVVISLGIFAQQTPSILKDTVYILELNRKAEDLRYRKSDSIQILATQALELSKEINYEKGILYATYNLASHELYQGNSTKSLEINSKISRDPNLNKYPDLGIKIYNDIAQAYFIKSEHPKAYENFLMANYLAERTQNSNELVRINNNLGTMFLLLGDYDESMFYYDIARQLIVQETPNHIQGIILSNLGYLNMRKNNLEKAKDYLRQGLELARKTNFSTIIAFNYLTMGEVYGLGKEYNEALEFYGKAEKEYQSNGDKKGISDLYFGLATVHFSLGNYPVSKEFVLKSMDFYKSFKLRTGLEKCSRLLYKIAKYENDFDSSLKYLESAEAYSDSISKEQNKTNIAMLKAKLTFEEERNKLEEKNLATINKQKKYIGWSLASLVLAIIIIFLIQKSSKKRKKINAILAENQQQLHQTNQTKDKLFSIVGHDLRGPIISLKGLLDISLNEENGETQFKKFGPKLQKDLEHIHFTLDNLLNWGQTQMKGSRIEPMNVLIKKEIDQITQLFNDNLKSKKIILSNSLNIDFCVLMDLNHFKIVFRNLISNAIKFTHEGGKISIEGEIFEEHLIIQVKDSGVGISPYDIKKIWDYKEHLSTFGTNAEKGTGLGLMLCKEMVENNKGSIKVESVIDEGTTFHITLPRCT</sequence>
<accession>A0A426RHS3</accession>
<evidence type="ECO:0000256" key="2">
    <source>
        <dbReference type="ARBA" id="ARBA00012438"/>
    </source>
</evidence>
<dbReference type="Gene3D" id="3.30.565.10">
    <property type="entry name" value="Histidine kinase-like ATPase, C-terminal domain"/>
    <property type="match status" value="1"/>
</dbReference>
<dbReference type="Gene3D" id="1.25.40.10">
    <property type="entry name" value="Tetratricopeptide repeat domain"/>
    <property type="match status" value="2"/>
</dbReference>
<dbReference type="InterPro" id="IPR036097">
    <property type="entry name" value="HisK_dim/P_sf"/>
</dbReference>
<dbReference type="GO" id="GO:0000155">
    <property type="term" value="F:phosphorelay sensor kinase activity"/>
    <property type="evidence" value="ECO:0007669"/>
    <property type="project" value="InterPro"/>
</dbReference>
<keyword evidence="9" id="KW-0472">Membrane</keyword>
<dbReference type="Gene3D" id="1.10.287.130">
    <property type="match status" value="1"/>
</dbReference>
<keyword evidence="5" id="KW-0418">Kinase</keyword>
<organism evidence="11 12">
    <name type="scientific">Maribacter algicola</name>
    <dbReference type="NCBI Taxonomy" id="2498892"/>
    <lineage>
        <taxon>Bacteria</taxon>
        <taxon>Pseudomonadati</taxon>
        <taxon>Bacteroidota</taxon>
        <taxon>Flavobacteriia</taxon>
        <taxon>Flavobacteriales</taxon>
        <taxon>Flavobacteriaceae</taxon>
        <taxon>Maribacter</taxon>
    </lineage>
</organism>
<evidence type="ECO:0000256" key="8">
    <source>
        <dbReference type="SAM" id="Coils"/>
    </source>
</evidence>
<gene>
    <name evidence="11" type="ORF">DZC72_12785</name>
</gene>
<feature type="transmembrane region" description="Helical" evidence="9">
    <location>
        <begin position="386"/>
        <end position="404"/>
    </location>
</feature>
<keyword evidence="9" id="KW-0812">Transmembrane</keyword>
<dbReference type="PANTHER" id="PTHR43711:SF31">
    <property type="entry name" value="HISTIDINE KINASE"/>
    <property type="match status" value="1"/>
</dbReference>
<keyword evidence="9" id="KW-1133">Transmembrane helix</keyword>
<dbReference type="CDD" id="cd00082">
    <property type="entry name" value="HisKA"/>
    <property type="match status" value="1"/>
</dbReference>